<dbReference type="InterPro" id="IPR050390">
    <property type="entry name" value="C5-Methyltransferase"/>
</dbReference>
<evidence type="ECO:0000313" key="8">
    <source>
        <dbReference type="EMBL" id="KPA87822.1"/>
    </source>
</evidence>
<dbReference type="RefSeq" id="WP_054064499.1">
    <property type="nucleotide sequence ID" value="NZ_JSYZ01000026.1"/>
</dbReference>
<dbReference type="GO" id="GO:0003677">
    <property type="term" value="F:DNA binding"/>
    <property type="evidence" value="ECO:0007669"/>
    <property type="project" value="TreeGrafter"/>
</dbReference>
<dbReference type="PROSITE" id="PS00094">
    <property type="entry name" value="C5_MTASE_1"/>
    <property type="match status" value="1"/>
</dbReference>
<evidence type="ECO:0000256" key="6">
    <source>
        <dbReference type="ARBA" id="ARBA00047422"/>
    </source>
</evidence>
<dbReference type="OrthoDB" id="9813719at2"/>
<evidence type="ECO:0000313" key="9">
    <source>
        <dbReference type="Proteomes" id="UP000037931"/>
    </source>
</evidence>
<dbReference type="Pfam" id="PF00145">
    <property type="entry name" value="DNA_methylase"/>
    <property type="match status" value="2"/>
</dbReference>
<reference evidence="8 9" key="1">
    <citation type="journal article" date="2015" name="PLoS ONE">
        <title>Rice-Infecting Pseudomonas Genomes Are Highly Accessorized and Harbor Multiple Putative Virulence Mechanisms to Cause Sheath Brown Rot.</title>
        <authorList>
            <person name="Quibod I.L."/>
            <person name="Grande G."/>
            <person name="Oreiro E.G."/>
            <person name="Borja F.N."/>
            <person name="Dossa G.S."/>
            <person name="Mauleon R."/>
            <person name="Cruz C.V."/>
            <person name="Oliva R."/>
        </authorList>
    </citation>
    <scope>NUCLEOTIDE SEQUENCE [LARGE SCALE GENOMIC DNA]</scope>
    <source>
        <strain evidence="8 9">IRRI 6609</strain>
    </source>
</reference>
<dbReference type="STRING" id="50340.PF66_05780"/>
<dbReference type="PANTHER" id="PTHR10629:SF52">
    <property type="entry name" value="DNA (CYTOSINE-5)-METHYLTRANSFERASE 1"/>
    <property type="match status" value="1"/>
</dbReference>
<sequence length="404" mass="44867">MRSVELFAGAGGLAMGCEIAGFEHLAVVEWDKWACDTVRENQRRGYPLLDSWELHEGDVRAFDWASIPQGIELLAGGPPCQPFSIGGKHRAQADTRDMFPATVEVIRRLKPQAFIVENVKGLTRSTFANYFHYIQLQLEFPELPPLGDEDWSEHLKRLQEEKTSGNSKGSGLTYNVVPTLVNAANYGVPQKRERVFFVGFRDDLGVEWSFPEPTHSYEALLYEQWVTGSYWRRHGLPMPAVPPKLAGRVAKLCQLKSPPTAFAWRTVRDVIYDLPDPQSREALSVPNHQFQDGARVYPGHTGSPLDLPAKTLKAGGHGVPGGENMLVRDDGSVRYFTVRESARIQTFPDGFRFHGSWTETMRQLGNAVPVLLAQRVASSVAEKLAIAGLSKLKKADTGKGRATA</sequence>
<dbReference type="Gene3D" id="3.90.120.10">
    <property type="entry name" value="DNA Methylase, subunit A, domain 2"/>
    <property type="match status" value="1"/>
</dbReference>
<dbReference type="SUPFAM" id="SSF53335">
    <property type="entry name" value="S-adenosyl-L-methionine-dependent methyltransferases"/>
    <property type="match status" value="1"/>
</dbReference>
<dbReference type="PROSITE" id="PS00095">
    <property type="entry name" value="C5_MTASE_2"/>
    <property type="match status" value="1"/>
</dbReference>
<dbReference type="EMBL" id="JSYZ01000026">
    <property type="protein sequence ID" value="KPA87822.1"/>
    <property type="molecule type" value="Genomic_DNA"/>
</dbReference>
<evidence type="ECO:0000256" key="3">
    <source>
        <dbReference type="ARBA" id="ARBA00022679"/>
    </source>
</evidence>
<evidence type="ECO:0000256" key="5">
    <source>
        <dbReference type="ARBA" id="ARBA00022747"/>
    </source>
</evidence>
<dbReference type="InterPro" id="IPR001525">
    <property type="entry name" value="C5_MeTfrase"/>
</dbReference>
<dbReference type="AlphaFoldDB" id="A0A0N0VID6"/>
<dbReference type="Gene3D" id="3.40.50.150">
    <property type="entry name" value="Vaccinia Virus protein VP39"/>
    <property type="match status" value="1"/>
</dbReference>
<evidence type="ECO:0000256" key="1">
    <source>
        <dbReference type="ARBA" id="ARBA00011975"/>
    </source>
</evidence>
<dbReference type="GO" id="GO:0009307">
    <property type="term" value="P:DNA restriction-modification system"/>
    <property type="evidence" value="ECO:0007669"/>
    <property type="project" value="UniProtKB-KW"/>
</dbReference>
<dbReference type="Proteomes" id="UP000037931">
    <property type="component" value="Unassembled WGS sequence"/>
</dbReference>
<comment type="catalytic activity">
    <reaction evidence="6">
        <text>a 2'-deoxycytidine in DNA + S-adenosyl-L-methionine = a 5-methyl-2'-deoxycytidine in DNA + S-adenosyl-L-homocysteine + H(+)</text>
        <dbReference type="Rhea" id="RHEA:13681"/>
        <dbReference type="Rhea" id="RHEA-COMP:11369"/>
        <dbReference type="Rhea" id="RHEA-COMP:11370"/>
        <dbReference type="ChEBI" id="CHEBI:15378"/>
        <dbReference type="ChEBI" id="CHEBI:57856"/>
        <dbReference type="ChEBI" id="CHEBI:59789"/>
        <dbReference type="ChEBI" id="CHEBI:85452"/>
        <dbReference type="ChEBI" id="CHEBI:85454"/>
        <dbReference type="EC" id="2.1.1.37"/>
    </reaction>
</comment>
<accession>A0A0N0VID6</accession>
<dbReference type="InterPro" id="IPR029063">
    <property type="entry name" value="SAM-dependent_MTases_sf"/>
</dbReference>
<keyword evidence="2 7" id="KW-0489">Methyltransferase</keyword>
<keyword evidence="5" id="KW-0680">Restriction system</keyword>
<keyword evidence="9" id="KW-1185">Reference proteome</keyword>
<dbReference type="GO" id="GO:0044027">
    <property type="term" value="P:negative regulation of gene expression via chromosomal CpG island methylation"/>
    <property type="evidence" value="ECO:0007669"/>
    <property type="project" value="TreeGrafter"/>
</dbReference>
<dbReference type="GO" id="GO:0032259">
    <property type="term" value="P:methylation"/>
    <property type="evidence" value="ECO:0007669"/>
    <property type="project" value="UniProtKB-KW"/>
</dbReference>
<dbReference type="EC" id="2.1.1.37" evidence="1"/>
<dbReference type="PRINTS" id="PR00105">
    <property type="entry name" value="C5METTRFRASE"/>
</dbReference>
<dbReference type="InterPro" id="IPR018117">
    <property type="entry name" value="C5_DNA_meth_AS"/>
</dbReference>
<dbReference type="PANTHER" id="PTHR10629">
    <property type="entry name" value="CYTOSINE-SPECIFIC METHYLTRANSFERASE"/>
    <property type="match status" value="1"/>
</dbReference>
<dbReference type="GO" id="GO:0003886">
    <property type="term" value="F:DNA (cytosine-5-)-methyltransferase activity"/>
    <property type="evidence" value="ECO:0007669"/>
    <property type="project" value="UniProtKB-EC"/>
</dbReference>
<evidence type="ECO:0000256" key="4">
    <source>
        <dbReference type="ARBA" id="ARBA00022691"/>
    </source>
</evidence>
<comment type="caution">
    <text evidence="8">The sequence shown here is derived from an EMBL/GenBank/DDBJ whole genome shotgun (WGS) entry which is preliminary data.</text>
</comment>
<evidence type="ECO:0000256" key="2">
    <source>
        <dbReference type="ARBA" id="ARBA00022603"/>
    </source>
</evidence>
<evidence type="ECO:0000256" key="7">
    <source>
        <dbReference type="PROSITE-ProRule" id="PRU01016"/>
    </source>
</evidence>
<organism evidence="8 9">
    <name type="scientific">Pseudomonas asplenii</name>
    <dbReference type="NCBI Taxonomy" id="53407"/>
    <lineage>
        <taxon>Bacteria</taxon>
        <taxon>Pseudomonadati</taxon>
        <taxon>Pseudomonadota</taxon>
        <taxon>Gammaproteobacteria</taxon>
        <taxon>Pseudomonadales</taxon>
        <taxon>Pseudomonadaceae</taxon>
        <taxon>Pseudomonas</taxon>
    </lineage>
</organism>
<keyword evidence="3 7" id="KW-0808">Transferase</keyword>
<dbReference type="InterPro" id="IPR031303">
    <property type="entry name" value="C5_meth_CS"/>
</dbReference>
<keyword evidence="4 7" id="KW-0949">S-adenosyl-L-methionine</keyword>
<feature type="active site" evidence="7">
    <location>
        <position position="80"/>
    </location>
</feature>
<dbReference type="PATRIC" id="fig|50340.43.peg.3493"/>
<gene>
    <name evidence="8" type="ORF">PF66_05780</name>
</gene>
<protein>
    <recommendedName>
        <fullName evidence="1">DNA (cytosine-5-)-methyltransferase</fullName>
        <ecNumber evidence="1">2.1.1.37</ecNumber>
    </recommendedName>
</protein>
<comment type="similarity">
    <text evidence="7">Belongs to the class I-like SAM-binding methyltransferase superfamily. C5-methyltransferase family.</text>
</comment>
<dbReference type="PROSITE" id="PS51679">
    <property type="entry name" value="SAM_MT_C5"/>
    <property type="match status" value="1"/>
</dbReference>
<dbReference type="PROSITE" id="PS51257">
    <property type="entry name" value="PROKAR_LIPOPROTEIN"/>
    <property type="match status" value="1"/>
</dbReference>
<proteinExistence type="inferred from homology"/>
<name>A0A0N0VID6_9PSED</name>